<feature type="compositionally biased region" description="Polar residues" evidence="6">
    <location>
        <begin position="1040"/>
        <end position="1057"/>
    </location>
</feature>
<feature type="compositionally biased region" description="Basic and acidic residues" evidence="6">
    <location>
        <begin position="1128"/>
        <end position="1138"/>
    </location>
</feature>
<dbReference type="InterPro" id="IPR016187">
    <property type="entry name" value="CTDL_fold"/>
</dbReference>
<dbReference type="PROSITE" id="PS50041">
    <property type="entry name" value="C_TYPE_LECTIN_2"/>
    <property type="match status" value="1"/>
</dbReference>
<dbReference type="Proteomes" id="UP000594262">
    <property type="component" value="Unplaced"/>
</dbReference>
<feature type="region of interest" description="Disordered" evidence="6">
    <location>
        <begin position="838"/>
        <end position="858"/>
    </location>
</feature>
<feature type="compositionally biased region" description="Polar residues" evidence="6">
    <location>
        <begin position="1071"/>
        <end position="1083"/>
    </location>
</feature>
<dbReference type="InterPro" id="IPR057244">
    <property type="entry name" value="GAIN_B"/>
</dbReference>
<keyword evidence="5" id="KW-1015">Disulfide bond</keyword>
<dbReference type="CDD" id="cd15040">
    <property type="entry name" value="7tmB2_Adhesion"/>
    <property type="match status" value="1"/>
</dbReference>
<dbReference type="SUPFAM" id="SSF81321">
    <property type="entry name" value="Family A G protein-coupled receptor-like"/>
    <property type="match status" value="1"/>
</dbReference>
<evidence type="ECO:0000256" key="6">
    <source>
        <dbReference type="SAM" id="MobiDB-lite"/>
    </source>
</evidence>
<protein>
    <submittedName>
        <fullName evidence="11">Uncharacterized protein</fullName>
    </submittedName>
</protein>
<feature type="compositionally biased region" description="Polar residues" evidence="6">
    <location>
        <begin position="965"/>
        <end position="976"/>
    </location>
</feature>
<dbReference type="InterPro" id="IPR016186">
    <property type="entry name" value="C-type_lectin-like/link_sf"/>
</dbReference>
<feature type="domain" description="GAIN-B" evidence="9">
    <location>
        <begin position="396"/>
        <end position="553"/>
    </location>
</feature>
<comment type="subcellular location">
    <subcellularLocation>
        <location evidence="1">Membrane</location>
        <topology evidence="1">Multi-pass membrane protein</topology>
    </subcellularLocation>
</comment>
<evidence type="ECO:0000259" key="9">
    <source>
        <dbReference type="PROSITE" id="PS50221"/>
    </source>
</evidence>
<dbReference type="GO" id="GO:0004930">
    <property type="term" value="F:G protein-coupled receptor activity"/>
    <property type="evidence" value="ECO:0007669"/>
    <property type="project" value="InterPro"/>
</dbReference>
<dbReference type="AlphaFoldDB" id="A0A7M5WJJ5"/>
<dbReference type="GO" id="GO:0007166">
    <property type="term" value="P:cell surface receptor signaling pathway"/>
    <property type="evidence" value="ECO:0007669"/>
    <property type="project" value="InterPro"/>
</dbReference>
<feature type="compositionally biased region" description="Basic and acidic residues" evidence="6">
    <location>
        <begin position="981"/>
        <end position="1011"/>
    </location>
</feature>
<feature type="domain" description="C-type lectin" evidence="8">
    <location>
        <begin position="72"/>
        <end position="179"/>
    </location>
</feature>
<keyword evidence="12" id="KW-1185">Reference proteome</keyword>
<feature type="transmembrane region" description="Helical" evidence="7">
    <location>
        <begin position="750"/>
        <end position="776"/>
    </location>
</feature>
<dbReference type="Pfam" id="PF00002">
    <property type="entry name" value="7tm_2"/>
    <property type="match status" value="1"/>
</dbReference>
<evidence type="ECO:0000256" key="5">
    <source>
        <dbReference type="ARBA" id="ARBA00023157"/>
    </source>
</evidence>
<dbReference type="CDD" id="cd00037">
    <property type="entry name" value="CLECT"/>
    <property type="match status" value="1"/>
</dbReference>
<feature type="transmembrane region" description="Helical" evidence="7">
    <location>
        <begin position="595"/>
        <end position="614"/>
    </location>
</feature>
<dbReference type="InterPro" id="IPR001304">
    <property type="entry name" value="C-type_lectin-like"/>
</dbReference>
<dbReference type="Gene3D" id="3.10.100.10">
    <property type="entry name" value="Mannose-Binding Protein A, subunit A"/>
    <property type="match status" value="1"/>
</dbReference>
<dbReference type="GO" id="GO:0016020">
    <property type="term" value="C:membrane"/>
    <property type="evidence" value="ECO:0007669"/>
    <property type="project" value="UniProtKB-SubCell"/>
</dbReference>
<evidence type="ECO:0000256" key="1">
    <source>
        <dbReference type="ARBA" id="ARBA00004141"/>
    </source>
</evidence>
<evidence type="ECO:0000259" key="10">
    <source>
        <dbReference type="PROSITE" id="PS50261"/>
    </source>
</evidence>
<name>A0A7M5WJJ5_9CNID</name>
<sequence length="1237" mass="138912">MSTIGPSSATTNPTIIFDFPTEISSTPAITTNFSVITATTSAKITIIPTTAAIPTENTASQIKTISLSLPSWESSYYYFSSIKKPWIEAELDCNSREGHLTSILSSRELKFLQREHLKHVPKDDSMFWIGGNRHDDGTWRWRESDSTATFPYQFKDTNLGDCMVIKLNLNFFYWESASCLGSDRRYICKIPFHSKTHCRKETWNLNDGSSRGYHYPLSPVGTVVSRTCSANGDAKNFTQTCLRSGQWSFPRGWMENCYTKTTKELIDLRNDTVCTELYQTDCKTPGVIADKLEDIFDGTKTVTKKDTKTVADIIENIAKGIDNVQNETEVGSILTKTISITSVITSNKVSEEKNLQNIHTSLEKIADKAVTFLPVGKEIQISKPNVGFVGKKIKRGDITIASKVTEKSLQSAVLSPANSSSVDNSRFQAFVKIPESALDQSKENVSLHSFIYRSDESSAYSKNNQEKITSSHILSITISGQKIRDLESPINVTFEVLSKAMNMTPNCSFWDTEKGIWSKQGIRTIQKPKVNSILCQTNHLTNFALILDVSQTGANPLALQMITWVGCGISLASLILTVIVFGASRKLRKRLVTRLIICFSLSLITTLFLFLFGVNETQSKTSCQAIAGLIQYFLLMTFFWMGAQGINLYNSLVRVMKKKISDTKYFLRSCVVNTVVPALIVIISASVKSSSYGGEKFCLVHGMPFYFGLLLPICFIILMNIILLSLVIYNVHRTPANIRSSRKESSKKSYMFKLTKITIACSTLLGIAWLFGVLAVGKLTMVMQYLFCIFNSLQGLFVLVFYVLTNEEVKKEWLELLGWDDFSIISLSFGAKKGRHDINTQSTNDQSRNSQSDDTKMGFKGVYNSYSPTSNEEPRYVNPSLLKQNPAFTMEDEEKDSNVSPYLVPAKILRKSNISDKDDVGLNNTELNDELEFQIPEEFHFESPNVSTNQASNRLPEMVTIPQNDFDNKVLQNDSTPELDCYPKTKTDIFDRPRNEEIKHKQLENDHDSNPKKTSSVDLKNDFPIQTKDQSLKDKERPHQNTVVNYPDSLQSPTLDSMKTVEPTPKEESLKGNTALQPDSNLKTPEYKDSKLLEGVEPTQQRNEENPQRKKKTDKIVPAAEHGTYPLQEEKSTSKGNEESTILKPENKNHNRQPPKVLKFRPQNTNPASDTTKKDIDARGNFRKTLKQNILQHKESEGAKDNSGEDDDKPTLSLVDQKESVPFRSKALSLSSGKACS</sequence>
<feature type="transmembrane region" description="Helical" evidence="7">
    <location>
        <begin position="705"/>
        <end position="729"/>
    </location>
</feature>
<dbReference type="PRINTS" id="PR00249">
    <property type="entry name" value="GPCRSECRETIN"/>
</dbReference>
<dbReference type="RefSeq" id="XP_066933158.1">
    <property type="nucleotide sequence ID" value="XM_067077057.1"/>
</dbReference>
<accession>A0A7M5WJJ5</accession>
<feature type="compositionally biased region" description="Basic and acidic residues" evidence="6">
    <location>
        <begin position="1192"/>
        <end position="1203"/>
    </location>
</feature>
<feature type="compositionally biased region" description="Polar residues" evidence="6">
    <location>
        <begin position="1228"/>
        <end position="1237"/>
    </location>
</feature>
<dbReference type="OrthoDB" id="6134459at2759"/>
<evidence type="ECO:0000313" key="12">
    <source>
        <dbReference type="Proteomes" id="UP000594262"/>
    </source>
</evidence>
<proteinExistence type="predicted"/>
<dbReference type="InterPro" id="IPR046338">
    <property type="entry name" value="GAIN_dom_sf"/>
</dbReference>
<dbReference type="PROSITE" id="PS50261">
    <property type="entry name" value="G_PROTEIN_RECEP_F2_4"/>
    <property type="match status" value="1"/>
</dbReference>
<evidence type="ECO:0000313" key="11">
    <source>
        <dbReference type="EnsemblMetazoa" id="CLYHEMP004828.1"/>
    </source>
</evidence>
<dbReference type="InterPro" id="IPR000203">
    <property type="entry name" value="GPS"/>
</dbReference>
<dbReference type="InterPro" id="IPR053066">
    <property type="entry name" value="ADGR_G7"/>
</dbReference>
<dbReference type="EnsemblMetazoa" id="CLYHEMT004828.1">
    <property type="protein sequence ID" value="CLYHEMP004828.1"/>
    <property type="gene ID" value="CLYHEMG004828"/>
</dbReference>
<feature type="domain" description="G-protein coupled receptors family 2 profile 2" evidence="10">
    <location>
        <begin position="559"/>
        <end position="806"/>
    </location>
</feature>
<reference evidence="11" key="1">
    <citation type="submission" date="2021-01" db="UniProtKB">
        <authorList>
            <consortium name="EnsemblMetazoa"/>
        </authorList>
    </citation>
    <scope>IDENTIFICATION</scope>
</reference>
<dbReference type="PANTHER" id="PTHR47767">
    <property type="entry name" value="ADHESION G PROTEIN-COUPLED RECEPTOR G7"/>
    <property type="match status" value="1"/>
</dbReference>
<feature type="compositionally biased region" description="Basic and acidic residues" evidence="6">
    <location>
        <begin position="1030"/>
        <end position="1039"/>
    </location>
</feature>
<dbReference type="SMART" id="SM00034">
    <property type="entry name" value="CLECT"/>
    <property type="match status" value="1"/>
</dbReference>
<feature type="transmembrane region" description="Helical" evidence="7">
    <location>
        <begin position="561"/>
        <end position="583"/>
    </location>
</feature>
<organism evidence="11 12">
    <name type="scientific">Clytia hemisphaerica</name>
    <dbReference type="NCBI Taxonomy" id="252671"/>
    <lineage>
        <taxon>Eukaryota</taxon>
        <taxon>Metazoa</taxon>
        <taxon>Cnidaria</taxon>
        <taxon>Hydrozoa</taxon>
        <taxon>Hydroidolina</taxon>
        <taxon>Leptothecata</taxon>
        <taxon>Obeliida</taxon>
        <taxon>Clytiidae</taxon>
        <taxon>Clytia</taxon>
    </lineage>
</organism>
<dbReference type="Pfam" id="PF00059">
    <property type="entry name" value="Lectin_C"/>
    <property type="match status" value="1"/>
</dbReference>
<dbReference type="Pfam" id="PF01825">
    <property type="entry name" value="GPS"/>
    <property type="match status" value="1"/>
</dbReference>
<keyword evidence="2 7" id="KW-0812">Transmembrane</keyword>
<dbReference type="RefSeq" id="XP_066933156.1">
    <property type="nucleotide sequence ID" value="XM_067077055.1"/>
</dbReference>
<dbReference type="RefSeq" id="XP_066933157.1">
    <property type="nucleotide sequence ID" value="XM_067077056.1"/>
</dbReference>
<keyword evidence="4 7" id="KW-0472">Membrane</keyword>
<dbReference type="Gene3D" id="1.20.1070.10">
    <property type="entry name" value="Rhodopsin 7-helix transmembrane proteins"/>
    <property type="match status" value="1"/>
</dbReference>
<feature type="compositionally biased region" description="Basic and acidic residues" evidence="6">
    <location>
        <begin position="1171"/>
        <end position="1180"/>
    </location>
</feature>
<evidence type="ECO:0000256" key="7">
    <source>
        <dbReference type="SAM" id="Phobius"/>
    </source>
</evidence>
<dbReference type="InterPro" id="IPR017981">
    <property type="entry name" value="GPCR_2-like_7TM"/>
</dbReference>
<dbReference type="PROSITE" id="PS50221">
    <property type="entry name" value="GAIN_B"/>
    <property type="match status" value="1"/>
</dbReference>
<feature type="compositionally biased region" description="Basic and acidic residues" evidence="6">
    <location>
        <begin position="1085"/>
        <end position="1094"/>
    </location>
</feature>
<evidence type="ECO:0000256" key="4">
    <source>
        <dbReference type="ARBA" id="ARBA00023136"/>
    </source>
</evidence>
<dbReference type="GeneID" id="136820823"/>
<dbReference type="InterPro" id="IPR000832">
    <property type="entry name" value="GPCR_2_secretin-like"/>
</dbReference>
<keyword evidence="3 7" id="KW-1133">Transmembrane helix</keyword>
<feature type="transmembrane region" description="Helical" evidence="7">
    <location>
        <begin position="626"/>
        <end position="653"/>
    </location>
</feature>
<feature type="transmembrane region" description="Helical" evidence="7">
    <location>
        <begin position="782"/>
        <end position="804"/>
    </location>
</feature>
<dbReference type="Gene3D" id="2.60.220.50">
    <property type="match status" value="1"/>
</dbReference>
<evidence type="ECO:0000259" key="8">
    <source>
        <dbReference type="PROSITE" id="PS50041"/>
    </source>
</evidence>
<feature type="compositionally biased region" description="Polar residues" evidence="6">
    <location>
        <begin position="839"/>
        <end position="850"/>
    </location>
</feature>
<dbReference type="SUPFAM" id="SSF56436">
    <property type="entry name" value="C-type lectin-like"/>
    <property type="match status" value="1"/>
</dbReference>
<evidence type="ECO:0000256" key="2">
    <source>
        <dbReference type="ARBA" id="ARBA00022692"/>
    </source>
</evidence>
<dbReference type="SMART" id="SM00303">
    <property type="entry name" value="GPS"/>
    <property type="match status" value="1"/>
</dbReference>
<evidence type="ECO:0000256" key="3">
    <source>
        <dbReference type="ARBA" id="ARBA00022989"/>
    </source>
</evidence>
<feature type="region of interest" description="Disordered" evidence="6">
    <location>
        <begin position="965"/>
        <end position="1237"/>
    </location>
</feature>
<feature type="transmembrane region" description="Helical" evidence="7">
    <location>
        <begin position="665"/>
        <end position="685"/>
    </location>
</feature>